<accession>A0A9D2N798</accession>
<dbReference type="Pfam" id="PF12804">
    <property type="entry name" value="NTP_transf_3"/>
    <property type="match status" value="1"/>
</dbReference>
<dbReference type="Proteomes" id="UP000823849">
    <property type="component" value="Unassembled WGS sequence"/>
</dbReference>
<dbReference type="InterPro" id="IPR029044">
    <property type="entry name" value="Nucleotide-diphossugar_trans"/>
</dbReference>
<feature type="domain" description="MobA-like NTP transferase" evidence="2">
    <location>
        <begin position="5"/>
        <end position="178"/>
    </location>
</feature>
<feature type="region of interest" description="Disordered" evidence="1">
    <location>
        <begin position="202"/>
        <end position="223"/>
    </location>
</feature>
<organism evidence="3 4">
    <name type="scientific">Candidatus Fusicatenibacter intestinigallinarum</name>
    <dbReference type="NCBI Taxonomy" id="2838598"/>
    <lineage>
        <taxon>Bacteria</taxon>
        <taxon>Bacillati</taxon>
        <taxon>Bacillota</taxon>
        <taxon>Clostridia</taxon>
        <taxon>Lachnospirales</taxon>
        <taxon>Lachnospiraceae</taxon>
        <taxon>Fusicatenibacter</taxon>
    </lineage>
</organism>
<dbReference type="Gene3D" id="3.90.550.10">
    <property type="entry name" value="Spore Coat Polysaccharide Biosynthesis Protein SpsA, Chain A"/>
    <property type="match status" value="1"/>
</dbReference>
<evidence type="ECO:0000259" key="2">
    <source>
        <dbReference type="Pfam" id="PF12804"/>
    </source>
</evidence>
<name>A0A9D2N798_9FIRM</name>
<dbReference type="EMBL" id="DWWU01000004">
    <property type="protein sequence ID" value="HJC14344.1"/>
    <property type="molecule type" value="Genomic_DNA"/>
</dbReference>
<dbReference type="PANTHER" id="PTHR43777:SF1">
    <property type="entry name" value="MOLYBDENUM COFACTOR CYTIDYLYLTRANSFERASE"/>
    <property type="match status" value="1"/>
</dbReference>
<dbReference type="InterPro" id="IPR025877">
    <property type="entry name" value="MobA-like_NTP_Trfase"/>
</dbReference>
<evidence type="ECO:0000313" key="4">
    <source>
        <dbReference type="Proteomes" id="UP000823849"/>
    </source>
</evidence>
<reference evidence="3" key="1">
    <citation type="journal article" date="2021" name="PeerJ">
        <title>Extensive microbial diversity within the chicken gut microbiome revealed by metagenomics and culture.</title>
        <authorList>
            <person name="Gilroy R."/>
            <person name="Ravi A."/>
            <person name="Getino M."/>
            <person name="Pursley I."/>
            <person name="Horton D.L."/>
            <person name="Alikhan N.F."/>
            <person name="Baker D."/>
            <person name="Gharbi K."/>
            <person name="Hall N."/>
            <person name="Watson M."/>
            <person name="Adriaenssens E.M."/>
            <person name="Foster-Nyarko E."/>
            <person name="Jarju S."/>
            <person name="Secka A."/>
            <person name="Antonio M."/>
            <person name="Oren A."/>
            <person name="Chaudhuri R.R."/>
            <person name="La Ragione R."/>
            <person name="Hildebrand F."/>
            <person name="Pallen M.J."/>
        </authorList>
    </citation>
    <scope>NUCLEOTIDE SEQUENCE</scope>
    <source>
        <strain evidence="3">CHK185-5351</strain>
    </source>
</reference>
<gene>
    <name evidence="3" type="ORF">H9705_00760</name>
</gene>
<evidence type="ECO:0000313" key="3">
    <source>
        <dbReference type="EMBL" id="HJC14344.1"/>
    </source>
</evidence>
<evidence type="ECO:0000256" key="1">
    <source>
        <dbReference type="SAM" id="MobiDB-lite"/>
    </source>
</evidence>
<comment type="caution">
    <text evidence="3">The sequence shown here is derived from an EMBL/GenBank/DDBJ whole genome shotgun (WGS) entry which is preliminary data.</text>
</comment>
<dbReference type="PANTHER" id="PTHR43777">
    <property type="entry name" value="MOLYBDENUM COFACTOR CYTIDYLYLTRANSFERASE"/>
    <property type="match status" value="1"/>
</dbReference>
<dbReference type="SUPFAM" id="SSF53448">
    <property type="entry name" value="Nucleotide-diphospho-sugar transferases"/>
    <property type="match status" value="1"/>
</dbReference>
<dbReference type="AlphaFoldDB" id="A0A9D2N798"/>
<reference evidence="3" key="2">
    <citation type="submission" date="2021-04" db="EMBL/GenBank/DDBJ databases">
        <authorList>
            <person name="Gilroy R."/>
        </authorList>
    </citation>
    <scope>NUCLEOTIDE SEQUENCE</scope>
    <source>
        <strain evidence="3">CHK185-5351</strain>
    </source>
</reference>
<dbReference type="CDD" id="cd04182">
    <property type="entry name" value="GT_2_like_f"/>
    <property type="match status" value="1"/>
</dbReference>
<sequence>MIDLILLAAGSSRRFRASGSGSKLLTLWNGRPMYRTSLERWEEASRGMLDGGRVYVVSREPEILEAAAEYGMVPVFSPESAQGISWSIRNGLCAAGSQTAARTGRQADHYVFAVTDQPMLTAGTMRRFLQQAQTSVYACLSWDGRTGNPVSFPAEAVEELMMLEGDSGGKKVLRRHMEECTMVSAAEAVELKDIDTLEQLREAERESVSSGKQTADGFPPGKI</sequence>
<dbReference type="GO" id="GO:0016779">
    <property type="term" value="F:nucleotidyltransferase activity"/>
    <property type="evidence" value="ECO:0007669"/>
    <property type="project" value="UniProtKB-ARBA"/>
</dbReference>
<proteinExistence type="predicted"/>
<protein>
    <submittedName>
        <fullName evidence="3">Nucleotidyltransferase family protein</fullName>
    </submittedName>
</protein>